<dbReference type="SMART" id="SM00563">
    <property type="entry name" value="PlsC"/>
    <property type="match status" value="1"/>
</dbReference>
<feature type="domain" description="Phospholipid/glycerol acyltransferase" evidence="4">
    <location>
        <begin position="14"/>
        <end position="129"/>
    </location>
</feature>
<dbReference type="EMBL" id="AP014564">
    <property type="protein sequence ID" value="BAV94980.1"/>
    <property type="molecule type" value="Genomic_DNA"/>
</dbReference>
<evidence type="ECO:0000313" key="5">
    <source>
        <dbReference type="EMBL" id="BAV94980.1"/>
    </source>
</evidence>
<evidence type="ECO:0000259" key="4">
    <source>
        <dbReference type="SMART" id="SM00563"/>
    </source>
</evidence>
<keyword evidence="2 5" id="KW-0808">Transferase</keyword>
<dbReference type="Proteomes" id="UP000243197">
    <property type="component" value="Chromosome"/>
</dbReference>
<reference evidence="5 6" key="1">
    <citation type="submission" date="2014-03" db="EMBL/GenBank/DDBJ databases">
        <title>complete genome sequence of Flavobacteriaceae bacterium JBKA-6.</title>
        <authorList>
            <person name="Takano T."/>
            <person name="Nakamura Y."/>
            <person name="Takuma S."/>
            <person name="Yasuike M."/>
            <person name="Matsuyama T."/>
            <person name="Sakai T."/>
            <person name="Fujiwara A."/>
            <person name="Kimoto K."/>
            <person name="Fukuda Y."/>
            <person name="Kondo H."/>
            <person name="Hirono I."/>
            <person name="Nakayasu C."/>
        </authorList>
    </citation>
    <scope>NUCLEOTIDE SEQUENCE [LARGE SCALE GENOMIC DNA]</scope>
    <source>
        <strain evidence="5 6">JBKA-6</strain>
    </source>
</reference>
<sequence length="179" mass="20521">MRKHGAFPKDDQPYIIVSNHSSELDIYMILLLNPKQTLFIAKAELGKLPIFGILAKRTMILVDRKKLHSRKKSYMKSMETIKNGKSICIFPEGHIPDDYDLLLDRFKDGAFSLSVETNSMIVPVVFPDNKKKFPFIWSKGSPGILNAHIYEPRTGSDRTELKNDIFCLIKGELERLQPK</sequence>
<dbReference type="Pfam" id="PF01553">
    <property type="entry name" value="Acyltransferase"/>
    <property type="match status" value="1"/>
</dbReference>
<dbReference type="GO" id="GO:0003841">
    <property type="term" value="F:1-acylglycerol-3-phosphate O-acyltransferase activity"/>
    <property type="evidence" value="ECO:0007669"/>
    <property type="project" value="TreeGrafter"/>
</dbReference>
<dbReference type="PANTHER" id="PTHR10434">
    <property type="entry name" value="1-ACYL-SN-GLYCEROL-3-PHOSPHATE ACYLTRANSFERASE"/>
    <property type="match status" value="1"/>
</dbReference>
<dbReference type="PANTHER" id="PTHR10434:SF11">
    <property type="entry name" value="1-ACYL-SN-GLYCEROL-3-PHOSPHATE ACYLTRANSFERASE"/>
    <property type="match status" value="1"/>
</dbReference>
<evidence type="ECO:0000256" key="3">
    <source>
        <dbReference type="ARBA" id="ARBA00023315"/>
    </source>
</evidence>
<dbReference type="KEGG" id="ise:JBKA6_0967"/>
<dbReference type="SUPFAM" id="SSF69593">
    <property type="entry name" value="Glycerol-3-phosphate (1)-acyltransferase"/>
    <property type="match status" value="1"/>
</dbReference>
<proteinExistence type="predicted"/>
<name>A0A1J1E4K1_9FLAO</name>
<dbReference type="GO" id="GO:0006654">
    <property type="term" value="P:phosphatidic acid biosynthetic process"/>
    <property type="evidence" value="ECO:0007669"/>
    <property type="project" value="TreeGrafter"/>
</dbReference>
<dbReference type="CDD" id="cd07989">
    <property type="entry name" value="LPLAT_AGPAT-like"/>
    <property type="match status" value="1"/>
</dbReference>
<dbReference type="InterPro" id="IPR002123">
    <property type="entry name" value="Plipid/glycerol_acylTrfase"/>
</dbReference>
<keyword evidence="3 5" id="KW-0012">Acyltransferase</keyword>
<organism evidence="5 6">
    <name type="scientific">Ichthyobacterium seriolicida</name>
    <dbReference type="NCBI Taxonomy" id="242600"/>
    <lineage>
        <taxon>Bacteria</taxon>
        <taxon>Pseudomonadati</taxon>
        <taxon>Bacteroidota</taxon>
        <taxon>Flavobacteriia</taxon>
        <taxon>Flavobacteriales</taxon>
        <taxon>Ichthyobacteriaceae</taxon>
        <taxon>Ichthyobacterium</taxon>
    </lineage>
</organism>
<accession>A0A1J1E4K1</accession>
<protein>
    <submittedName>
        <fullName evidence="5">1-acyl-sn-glycerol-3-phosphate acyltransferase</fullName>
    </submittedName>
</protein>
<evidence type="ECO:0000256" key="2">
    <source>
        <dbReference type="ARBA" id="ARBA00022679"/>
    </source>
</evidence>
<dbReference type="AlphaFoldDB" id="A0A1J1E4K1"/>
<comment type="pathway">
    <text evidence="1">Lipid metabolism.</text>
</comment>
<evidence type="ECO:0000256" key="1">
    <source>
        <dbReference type="ARBA" id="ARBA00005189"/>
    </source>
</evidence>
<evidence type="ECO:0000313" key="6">
    <source>
        <dbReference type="Proteomes" id="UP000243197"/>
    </source>
</evidence>
<gene>
    <name evidence="5" type="ORF">JBKA6_0967</name>
</gene>
<keyword evidence="6" id="KW-1185">Reference proteome</keyword>